<reference evidence="1" key="2">
    <citation type="submission" date="2012-02" db="EMBL/GenBank/DDBJ databases">
        <authorList>
            <person name="Genoscope - CEA"/>
        </authorList>
    </citation>
    <scope>NUCLEOTIDE SEQUENCE</scope>
</reference>
<gene>
    <name evidence="1" type="ORF">VIS_S3CNB120010</name>
</gene>
<proteinExistence type="predicted"/>
<accession>H6RGM9</accession>
<protein>
    <submittedName>
        <fullName evidence="1">Uncharacterized protein</fullName>
    </submittedName>
</protein>
<dbReference type="EMBL" id="FO117601">
    <property type="protein sequence ID" value="CCG00190.1"/>
    <property type="molecule type" value="Genomic_DNA"/>
</dbReference>
<sequence length="34" mass="4225">MPFNQLCFSIYYMLDKVFAFLLWKQFYYDICDSA</sequence>
<dbReference type="AlphaFoldDB" id="H6RGM9"/>
<reference evidence="1" key="1">
    <citation type="journal article" date="2012" name="Environ. Microbiol.">
        <title>Genomic content of uncultured Bacteroidetes from contrasting oceanic provinces in the North Atlantic Ocean.</title>
        <authorList>
            <person name="Gomez-Pereira P.R."/>
            <person name="Schuler M."/>
            <person name="Fuchs B.M."/>
            <person name="Bennke C."/>
            <person name="Teeling H."/>
            <person name="Waldmann J."/>
            <person name="Richter M."/>
            <person name="Barbe V."/>
            <person name="Bataille E."/>
            <person name="Glockner F.O."/>
            <person name="Amann R."/>
        </authorList>
    </citation>
    <scope>NUCLEOTIDE SEQUENCE</scope>
</reference>
<name>H6RGM9_9BACT</name>
<evidence type="ECO:0000313" key="1">
    <source>
        <dbReference type="EMBL" id="CCG00190.1"/>
    </source>
</evidence>
<organism evidence="1">
    <name type="scientific">uncultured Flavobacteriia bacterium</name>
    <dbReference type="NCBI Taxonomy" id="212695"/>
    <lineage>
        <taxon>Bacteria</taxon>
        <taxon>Pseudomonadati</taxon>
        <taxon>Bacteroidota</taxon>
        <taxon>Flavobacteriia</taxon>
        <taxon>environmental samples</taxon>
    </lineage>
</organism>